<evidence type="ECO:0000313" key="3">
    <source>
        <dbReference type="Proteomes" id="UP001550378"/>
    </source>
</evidence>
<name>A0ABV2W241_9ACTN</name>
<dbReference type="RefSeq" id="WP_189905122.1">
    <property type="nucleotide sequence ID" value="NZ_JBEXZO010000041.1"/>
</dbReference>
<dbReference type="InterPro" id="IPR027417">
    <property type="entry name" value="P-loop_NTPase"/>
</dbReference>
<feature type="region of interest" description="Disordered" evidence="1">
    <location>
        <begin position="157"/>
        <end position="181"/>
    </location>
</feature>
<comment type="caution">
    <text evidence="2">The sequence shown here is derived from an EMBL/GenBank/DDBJ whole genome shotgun (WGS) entry which is preliminary data.</text>
</comment>
<proteinExistence type="predicted"/>
<gene>
    <name evidence="2" type="ORF">ABZ508_09405</name>
</gene>
<dbReference type="PANTHER" id="PTHR37807:SF3">
    <property type="entry name" value="OS07G0160300 PROTEIN"/>
    <property type="match status" value="1"/>
</dbReference>
<evidence type="ECO:0000313" key="2">
    <source>
        <dbReference type="EMBL" id="MEU0707582.1"/>
    </source>
</evidence>
<keyword evidence="3" id="KW-1185">Reference proteome</keyword>
<evidence type="ECO:0000256" key="1">
    <source>
        <dbReference type="SAM" id="MobiDB-lite"/>
    </source>
</evidence>
<dbReference type="Pfam" id="PF13671">
    <property type="entry name" value="AAA_33"/>
    <property type="match status" value="1"/>
</dbReference>
<sequence length="181" mass="19253">MIVAVGGRPWTGKTTLAQALAKAIPAVLLDKAALRRVLFPLPVMPSPEQSDRLYEFLLQATVWHLETSPGATVVLDGRPLTRPREVRALRRFAAGIGEALHIVECVCPDEVARGRAQTSAERPAECSGEPAVSVPGPKIVVDTLLSPEECLQAALQGIGGVDGEGPQSRRRGPRLWAGRGG</sequence>
<organism evidence="2 3">
    <name type="scientific">Streptomyces lavendulocolor</name>
    <dbReference type="NCBI Taxonomy" id="67316"/>
    <lineage>
        <taxon>Bacteria</taxon>
        <taxon>Bacillati</taxon>
        <taxon>Actinomycetota</taxon>
        <taxon>Actinomycetes</taxon>
        <taxon>Kitasatosporales</taxon>
        <taxon>Streptomycetaceae</taxon>
        <taxon>Streptomyces</taxon>
    </lineage>
</organism>
<dbReference type="Gene3D" id="3.40.50.300">
    <property type="entry name" value="P-loop containing nucleotide triphosphate hydrolases"/>
    <property type="match status" value="1"/>
</dbReference>
<dbReference type="SUPFAM" id="SSF52540">
    <property type="entry name" value="P-loop containing nucleoside triphosphate hydrolases"/>
    <property type="match status" value="1"/>
</dbReference>
<protein>
    <submittedName>
        <fullName evidence="2">AAA family ATPase</fullName>
    </submittedName>
</protein>
<dbReference type="EMBL" id="JBEXZR010000006">
    <property type="protein sequence ID" value="MEU0707582.1"/>
    <property type="molecule type" value="Genomic_DNA"/>
</dbReference>
<dbReference type="PANTHER" id="PTHR37807">
    <property type="entry name" value="OS07G0160300 PROTEIN"/>
    <property type="match status" value="1"/>
</dbReference>
<accession>A0ABV2W241</accession>
<reference evidence="2 3" key="1">
    <citation type="submission" date="2024-06" db="EMBL/GenBank/DDBJ databases">
        <title>The Natural Products Discovery Center: Release of the First 8490 Sequenced Strains for Exploring Actinobacteria Biosynthetic Diversity.</title>
        <authorList>
            <person name="Kalkreuter E."/>
            <person name="Kautsar S.A."/>
            <person name="Yang D."/>
            <person name="Bader C.D."/>
            <person name="Teijaro C.N."/>
            <person name="Fluegel L."/>
            <person name="Davis C.M."/>
            <person name="Simpson J.R."/>
            <person name="Lauterbach L."/>
            <person name="Steele A.D."/>
            <person name="Gui C."/>
            <person name="Meng S."/>
            <person name="Li G."/>
            <person name="Viehrig K."/>
            <person name="Ye F."/>
            <person name="Su P."/>
            <person name="Kiefer A.F."/>
            <person name="Nichols A."/>
            <person name="Cepeda A.J."/>
            <person name="Yan W."/>
            <person name="Fan B."/>
            <person name="Jiang Y."/>
            <person name="Adhikari A."/>
            <person name="Zheng C.-J."/>
            <person name="Schuster L."/>
            <person name="Cowan T.M."/>
            <person name="Smanski M.J."/>
            <person name="Chevrette M.G."/>
            <person name="De Carvalho L.P.S."/>
            <person name="Shen B."/>
        </authorList>
    </citation>
    <scope>NUCLEOTIDE SEQUENCE [LARGE SCALE GENOMIC DNA]</scope>
    <source>
        <strain evidence="2 3">NPDC006337</strain>
    </source>
</reference>
<dbReference type="Proteomes" id="UP001550378">
    <property type="component" value="Unassembled WGS sequence"/>
</dbReference>